<comment type="caution">
    <text evidence="2">The sequence shown here is derived from an EMBL/GenBank/DDBJ whole genome shotgun (WGS) entry which is preliminary data.</text>
</comment>
<accession>A0AAD7DMJ5</accession>
<feature type="region of interest" description="Disordered" evidence="1">
    <location>
        <begin position="286"/>
        <end position="307"/>
    </location>
</feature>
<evidence type="ECO:0000313" key="2">
    <source>
        <dbReference type="EMBL" id="KAJ7694716.1"/>
    </source>
</evidence>
<organism evidence="2 3">
    <name type="scientific">Mycena metata</name>
    <dbReference type="NCBI Taxonomy" id="1033252"/>
    <lineage>
        <taxon>Eukaryota</taxon>
        <taxon>Fungi</taxon>
        <taxon>Dikarya</taxon>
        <taxon>Basidiomycota</taxon>
        <taxon>Agaricomycotina</taxon>
        <taxon>Agaricomycetes</taxon>
        <taxon>Agaricomycetidae</taxon>
        <taxon>Agaricales</taxon>
        <taxon>Marasmiineae</taxon>
        <taxon>Mycenaceae</taxon>
        <taxon>Mycena</taxon>
    </lineage>
</organism>
<gene>
    <name evidence="2" type="ORF">B0H16DRAFT_1485602</name>
</gene>
<reference evidence="2" key="1">
    <citation type="submission" date="2023-03" db="EMBL/GenBank/DDBJ databases">
        <title>Massive genome expansion in bonnet fungi (Mycena s.s.) driven by repeated elements and novel gene families across ecological guilds.</title>
        <authorList>
            <consortium name="Lawrence Berkeley National Laboratory"/>
            <person name="Harder C.B."/>
            <person name="Miyauchi S."/>
            <person name="Viragh M."/>
            <person name="Kuo A."/>
            <person name="Thoen E."/>
            <person name="Andreopoulos B."/>
            <person name="Lu D."/>
            <person name="Skrede I."/>
            <person name="Drula E."/>
            <person name="Henrissat B."/>
            <person name="Morin E."/>
            <person name="Kohler A."/>
            <person name="Barry K."/>
            <person name="LaButti K."/>
            <person name="Morin E."/>
            <person name="Salamov A."/>
            <person name="Lipzen A."/>
            <person name="Mereny Z."/>
            <person name="Hegedus B."/>
            <person name="Baldrian P."/>
            <person name="Stursova M."/>
            <person name="Weitz H."/>
            <person name="Taylor A."/>
            <person name="Grigoriev I.V."/>
            <person name="Nagy L.G."/>
            <person name="Martin F."/>
            <person name="Kauserud H."/>
        </authorList>
    </citation>
    <scope>NUCLEOTIDE SEQUENCE</scope>
    <source>
        <strain evidence="2">CBHHK182m</strain>
    </source>
</reference>
<evidence type="ECO:0000313" key="3">
    <source>
        <dbReference type="Proteomes" id="UP001215598"/>
    </source>
</evidence>
<feature type="region of interest" description="Disordered" evidence="1">
    <location>
        <begin position="212"/>
        <end position="272"/>
    </location>
</feature>
<dbReference type="AlphaFoldDB" id="A0AAD7DMJ5"/>
<protein>
    <submittedName>
        <fullName evidence="2">Uncharacterized protein</fullName>
    </submittedName>
</protein>
<keyword evidence="3" id="KW-1185">Reference proteome</keyword>
<dbReference type="EMBL" id="JARKIB010000680">
    <property type="protein sequence ID" value="KAJ7694716.1"/>
    <property type="molecule type" value="Genomic_DNA"/>
</dbReference>
<name>A0AAD7DMJ5_9AGAR</name>
<dbReference type="Proteomes" id="UP001215598">
    <property type="component" value="Unassembled WGS sequence"/>
</dbReference>
<proteinExistence type="predicted"/>
<sequence>MGMGEYDGERVRMQSATRQEDDFLNKEEEAAHGTVAAVHGAKRAGVDSTAGTLMPTINGGLRGVERMQGENAARKGHADGALDSVHAAPYTRAVTTWVEVEGGGASPPDDGRAGSATWRKHLQRQLSPLIDLFLQRRCGGRWPNGMEWRHAKDLREGRIDGVCPACDVYAPFARLAVGAAGELCCRSGSKDGRASTKDLEVLWSQMSFELGKSDDSDTRPLHSRAQKRSERSTLGIEGLDGGQKRSHTAPPTRVDVHRPVNGHGRQKHGRLPSCFRALAGRCRKKPAVNRTLTGRRRGDQFSPLSLK</sequence>
<evidence type="ECO:0000256" key="1">
    <source>
        <dbReference type="SAM" id="MobiDB-lite"/>
    </source>
</evidence>